<dbReference type="PANTHER" id="PTHR13036:SF0">
    <property type="entry name" value="CHITOBIOSYLDIPHOSPHODOLICHOL BETA-MANNOSYLTRANSFERASE"/>
    <property type="match status" value="1"/>
</dbReference>
<keyword evidence="6" id="KW-0808">Transferase</keyword>
<accession>A0AAD4EUX8</accession>
<dbReference type="EMBL" id="JAHCVI010000003">
    <property type="protein sequence ID" value="KAG7287585.1"/>
    <property type="molecule type" value="Genomic_DNA"/>
</dbReference>
<evidence type="ECO:0000313" key="13">
    <source>
        <dbReference type="EMBL" id="KAG7287585.1"/>
    </source>
</evidence>
<gene>
    <name evidence="13" type="ORF">NEMBOFW57_007097</name>
</gene>
<comment type="function">
    <text evidence="11">Participates in the formation of the lipid-linked precursor oligosaccharide for N-glycosylation. Involved in assembling the dolichol-pyrophosphate-GlcNAc(2)-Man(5) intermediate on the cytoplasmic surface of the ER.</text>
</comment>
<keyword evidence="5" id="KW-0328">Glycosyltransferase</keyword>
<keyword evidence="14" id="KW-1185">Reference proteome</keyword>
<name>A0AAD4EUX8_9PEZI</name>
<dbReference type="PANTHER" id="PTHR13036">
    <property type="entry name" value="BETA1,4 MANNOSYLTRANSFERASE"/>
    <property type="match status" value="1"/>
</dbReference>
<keyword evidence="7" id="KW-0812">Transmembrane</keyword>
<dbReference type="GO" id="GO:0004578">
    <property type="term" value="F:chitobiosyldiphosphodolichol beta-mannosyltransferase activity"/>
    <property type="evidence" value="ECO:0007669"/>
    <property type="project" value="UniProtKB-EC"/>
</dbReference>
<comment type="subcellular location">
    <subcellularLocation>
        <location evidence="1">Endoplasmic reticulum membrane</location>
        <topology evidence="1">Single-pass membrane protein</topology>
    </subcellularLocation>
</comment>
<dbReference type="EC" id="2.4.1.142" evidence="3"/>
<dbReference type="GO" id="GO:0005789">
    <property type="term" value="C:endoplasmic reticulum membrane"/>
    <property type="evidence" value="ECO:0007669"/>
    <property type="project" value="UniProtKB-SubCell"/>
</dbReference>
<comment type="caution">
    <text evidence="13">The sequence shown here is derived from an EMBL/GenBank/DDBJ whole genome shotgun (WGS) entry which is preliminary data.</text>
</comment>
<dbReference type="Gene3D" id="3.40.50.2000">
    <property type="entry name" value="Glycogen Phosphorylase B"/>
    <property type="match status" value="1"/>
</dbReference>
<comment type="pathway">
    <text evidence="2">Protein modification; protein glycosylation.</text>
</comment>
<dbReference type="AlphaFoldDB" id="A0AAD4EUX8"/>
<evidence type="ECO:0000256" key="4">
    <source>
        <dbReference type="ARBA" id="ARBA00015841"/>
    </source>
</evidence>
<evidence type="ECO:0000256" key="11">
    <source>
        <dbReference type="ARBA" id="ARBA00024899"/>
    </source>
</evidence>
<evidence type="ECO:0000256" key="6">
    <source>
        <dbReference type="ARBA" id="ARBA00022679"/>
    </source>
</evidence>
<dbReference type="SUPFAM" id="SSF53756">
    <property type="entry name" value="UDP-Glycosyltransferase/glycogen phosphorylase"/>
    <property type="match status" value="1"/>
</dbReference>
<evidence type="ECO:0000256" key="5">
    <source>
        <dbReference type="ARBA" id="ARBA00022676"/>
    </source>
</evidence>
<protein>
    <recommendedName>
        <fullName evidence="4">Chitobiosyldiphosphodolichol beta-mannosyltransferase</fullName>
        <ecNumber evidence="3">2.4.1.142</ecNumber>
    </recommendedName>
</protein>
<sequence length="404" mass="43951">MTYHALSIAKHGGKVNLIGYLETPPHPDVVNSPNITITPLPTPPRRPPSIPFILFAPFKVLYQVFHLTLLLAHTLPPAQWILVQNPPSIPTLAIASLICRLRNSKLIIDWHNYGWTILAGTRGRNHPLVALSKRYECYFGRLGDLHLTVTHAMARQLRNPPYAITQPMIPLTTDPPPSSNQSHPRRPAKRPSNASSPDAERALVPSILAGTTRLIVSSTSWTPDEDFSLLLDALVQYATETTTTSSTTVPILAVITGKGPQKAHYMAQIARLAAAGRLPNVRIATAFLPFADYAALLACADLGVCLHMSSSGVDLPMKVVDMFGTGLPVAAYCGYESFGELVREGGNGTGFETAGELAGILGRLLGERGRAELEGLRKGAVREGRRRWDEEWDSKVRVVMGLVS</sequence>
<evidence type="ECO:0000256" key="12">
    <source>
        <dbReference type="SAM" id="MobiDB-lite"/>
    </source>
</evidence>
<dbReference type="InterPro" id="IPR026051">
    <property type="entry name" value="ALG1-like"/>
</dbReference>
<reference evidence="13" key="1">
    <citation type="submission" date="2023-02" db="EMBL/GenBank/DDBJ databases">
        <authorList>
            <person name="Palmer J.M."/>
        </authorList>
    </citation>
    <scope>NUCLEOTIDE SEQUENCE</scope>
    <source>
        <strain evidence="13">FW57</strain>
    </source>
</reference>
<evidence type="ECO:0000256" key="8">
    <source>
        <dbReference type="ARBA" id="ARBA00022824"/>
    </source>
</evidence>
<evidence type="ECO:0000313" key="14">
    <source>
        <dbReference type="Proteomes" id="UP001197093"/>
    </source>
</evidence>
<evidence type="ECO:0000256" key="3">
    <source>
        <dbReference type="ARBA" id="ARBA00012611"/>
    </source>
</evidence>
<evidence type="ECO:0000256" key="2">
    <source>
        <dbReference type="ARBA" id="ARBA00004922"/>
    </source>
</evidence>
<evidence type="ECO:0000256" key="10">
    <source>
        <dbReference type="ARBA" id="ARBA00023136"/>
    </source>
</evidence>
<evidence type="ECO:0000256" key="1">
    <source>
        <dbReference type="ARBA" id="ARBA00004389"/>
    </source>
</evidence>
<keyword evidence="9" id="KW-1133">Transmembrane helix</keyword>
<dbReference type="Proteomes" id="UP001197093">
    <property type="component" value="Unassembled WGS sequence"/>
</dbReference>
<evidence type="ECO:0000256" key="7">
    <source>
        <dbReference type="ARBA" id="ARBA00022692"/>
    </source>
</evidence>
<organism evidence="13 14">
    <name type="scientific">Staphylotrichum longicolle</name>
    <dbReference type="NCBI Taxonomy" id="669026"/>
    <lineage>
        <taxon>Eukaryota</taxon>
        <taxon>Fungi</taxon>
        <taxon>Dikarya</taxon>
        <taxon>Ascomycota</taxon>
        <taxon>Pezizomycotina</taxon>
        <taxon>Sordariomycetes</taxon>
        <taxon>Sordariomycetidae</taxon>
        <taxon>Sordariales</taxon>
        <taxon>Chaetomiaceae</taxon>
        <taxon>Staphylotrichum</taxon>
    </lineage>
</organism>
<keyword evidence="8" id="KW-0256">Endoplasmic reticulum</keyword>
<dbReference type="FunFam" id="3.40.50.2000:FF:000162">
    <property type="entry name" value="Beta-1,4-mannosyltransferase (Alg1), putative"/>
    <property type="match status" value="1"/>
</dbReference>
<feature type="region of interest" description="Disordered" evidence="12">
    <location>
        <begin position="165"/>
        <end position="201"/>
    </location>
</feature>
<evidence type="ECO:0000256" key="9">
    <source>
        <dbReference type="ARBA" id="ARBA00022989"/>
    </source>
</evidence>
<proteinExistence type="predicted"/>
<keyword evidence="10" id="KW-0472">Membrane</keyword>